<dbReference type="InterPro" id="IPR002495">
    <property type="entry name" value="Glyco_trans_8"/>
</dbReference>
<gene>
    <name evidence="1" type="ORF">FC34_GL001098</name>
</gene>
<sequence>MFEGVVLSTLSLLKHQTEPLNIFVMTAEVAKPIGKYTGFTDVHINQLEWLVHEHDTNSTVTKLDITDLLQNYPLTANATTFFTPYSMLRLYADLVPQLQGRVLYLDADVLCRQSFAEFYHQNLAEIEVVGVLDFYGKWFFHHQLRKFDYINSGVLLMNLDVLRQTKLLQRCRRLCRYRPMLMPDQSALNMLAHNKRLAPSRFNAQNGIEADTVFHHFSANWVAWPVPHTVAIKPWEQKKVQTDLGLHDYDDLYAEAKRIIH</sequence>
<dbReference type="AlphaFoldDB" id="A0A0R2B003"/>
<dbReference type="STRING" id="1423727.FC34_GL001098"/>
<dbReference type="Proteomes" id="UP000051672">
    <property type="component" value="Unassembled WGS sequence"/>
</dbReference>
<dbReference type="PATRIC" id="fig|1423727.3.peg.1112"/>
<dbReference type="GO" id="GO:0016757">
    <property type="term" value="F:glycosyltransferase activity"/>
    <property type="evidence" value="ECO:0007669"/>
    <property type="project" value="InterPro"/>
</dbReference>
<accession>A0A0R2B003</accession>
<proteinExistence type="predicted"/>
<dbReference type="Gene3D" id="3.90.550.10">
    <property type="entry name" value="Spore Coat Polysaccharide Biosynthesis Protein SpsA, Chain A"/>
    <property type="match status" value="1"/>
</dbReference>
<evidence type="ECO:0000313" key="1">
    <source>
        <dbReference type="EMBL" id="KRM72114.1"/>
    </source>
</evidence>
<comment type="caution">
    <text evidence="1">The sequence shown here is derived from an EMBL/GenBank/DDBJ whole genome shotgun (WGS) entry which is preliminary data.</text>
</comment>
<dbReference type="SUPFAM" id="SSF53448">
    <property type="entry name" value="Nucleotide-diphospho-sugar transferases"/>
    <property type="match status" value="1"/>
</dbReference>
<evidence type="ECO:0000313" key="2">
    <source>
        <dbReference type="Proteomes" id="UP000051672"/>
    </source>
</evidence>
<keyword evidence="1" id="KW-0808">Transferase</keyword>
<keyword evidence="2" id="KW-1185">Reference proteome</keyword>
<protein>
    <submittedName>
        <fullName evidence="1">Glycosyl transferase family protein</fullName>
    </submittedName>
</protein>
<dbReference type="InterPro" id="IPR029044">
    <property type="entry name" value="Nucleotide-diphossugar_trans"/>
</dbReference>
<dbReference type="EMBL" id="AYZQ01000002">
    <property type="protein sequence ID" value="KRM72114.1"/>
    <property type="molecule type" value="Genomic_DNA"/>
</dbReference>
<name>A0A0R2B003_9LACO</name>
<organism evidence="1 2">
    <name type="scientific">Lacticaseibacillus brantae DSM 23927</name>
    <dbReference type="NCBI Taxonomy" id="1423727"/>
    <lineage>
        <taxon>Bacteria</taxon>
        <taxon>Bacillati</taxon>
        <taxon>Bacillota</taxon>
        <taxon>Bacilli</taxon>
        <taxon>Lactobacillales</taxon>
        <taxon>Lactobacillaceae</taxon>
        <taxon>Lacticaseibacillus</taxon>
    </lineage>
</organism>
<dbReference type="Pfam" id="PF01501">
    <property type="entry name" value="Glyco_transf_8"/>
    <property type="match status" value="1"/>
</dbReference>
<reference evidence="1 2" key="1">
    <citation type="journal article" date="2015" name="Genome Announc.">
        <title>Expanding the biotechnology potential of lactobacilli through comparative genomics of 213 strains and associated genera.</title>
        <authorList>
            <person name="Sun Z."/>
            <person name="Harris H.M."/>
            <person name="McCann A."/>
            <person name="Guo C."/>
            <person name="Argimon S."/>
            <person name="Zhang W."/>
            <person name="Yang X."/>
            <person name="Jeffery I.B."/>
            <person name="Cooney J.C."/>
            <person name="Kagawa T.F."/>
            <person name="Liu W."/>
            <person name="Song Y."/>
            <person name="Salvetti E."/>
            <person name="Wrobel A."/>
            <person name="Rasinkangas P."/>
            <person name="Parkhill J."/>
            <person name="Rea M.C."/>
            <person name="O'Sullivan O."/>
            <person name="Ritari J."/>
            <person name="Douillard F.P."/>
            <person name="Paul Ross R."/>
            <person name="Yang R."/>
            <person name="Briner A.E."/>
            <person name="Felis G.E."/>
            <person name="de Vos W.M."/>
            <person name="Barrangou R."/>
            <person name="Klaenhammer T.R."/>
            <person name="Caufield P.W."/>
            <person name="Cui Y."/>
            <person name="Zhang H."/>
            <person name="O'Toole P.W."/>
        </authorList>
    </citation>
    <scope>NUCLEOTIDE SEQUENCE [LARGE SCALE GENOMIC DNA]</scope>
    <source>
        <strain evidence="1 2">DSM 23927</strain>
    </source>
</reference>